<evidence type="ECO:0000256" key="1">
    <source>
        <dbReference type="ARBA" id="ARBA00005380"/>
    </source>
</evidence>
<evidence type="ECO:0000256" key="3">
    <source>
        <dbReference type="ARBA" id="ARBA00022741"/>
    </source>
</evidence>
<dbReference type="InterPro" id="IPR022463">
    <property type="entry name" value="1-PFruKinase"/>
</dbReference>
<accession>A0ABS4FR84</accession>
<keyword evidence="5 7" id="KW-0067">ATP-binding</keyword>
<dbReference type="EMBL" id="JAGGKG010000006">
    <property type="protein sequence ID" value="MBP1905065.1"/>
    <property type="molecule type" value="Genomic_DNA"/>
</dbReference>
<evidence type="ECO:0000256" key="8">
    <source>
        <dbReference type="RuleBase" id="RU369061"/>
    </source>
</evidence>
<dbReference type="InterPro" id="IPR029056">
    <property type="entry name" value="Ribokinase-like"/>
</dbReference>
<keyword evidence="11" id="KW-1185">Reference proteome</keyword>
<gene>
    <name evidence="10" type="ORF">J2Z32_001690</name>
</gene>
<dbReference type="RefSeq" id="WP_210088702.1">
    <property type="nucleotide sequence ID" value="NZ_JAGGKG010000006.1"/>
</dbReference>
<dbReference type="Gene3D" id="3.40.1190.20">
    <property type="match status" value="1"/>
</dbReference>
<evidence type="ECO:0000256" key="2">
    <source>
        <dbReference type="ARBA" id="ARBA00022679"/>
    </source>
</evidence>
<protein>
    <recommendedName>
        <fullName evidence="7">Tagatose-6-phosphate kinase</fullName>
        <ecNumber evidence="7">2.7.1.144</ecNumber>
    </recommendedName>
</protein>
<dbReference type="InterPro" id="IPR017583">
    <property type="entry name" value="Tagatose/fructose_Pkinase"/>
</dbReference>
<dbReference type="Pfam" id="PF00294">
    <property type="entry name" value="PfkB"/>
    <property type="match status" value="1"/>
</dbReference>
<comment type="catalytic activity">
    <reaction evidence="7">
        <text>D-tagatofuranose 6-phosphate + ATP = D-tagatofuranose 1,6-bisphosphate + ADP + H(+)</text>
        <dbReference type="Rhea" id="RHEA:12420"/>
        <dbReference type="ChEBI" id="CHEBI:15378"/>
        <dbReference type="ChEBI" id="CHEBI:30616"/>
        <dbReference type="ChEBI" id="CHEBI:58694"/>
        <dbReference type="ChEBI" id="CHEBI:58695"/>
        <dbReference type="ChEBI" id="CHEBI:456216"/>
        <dbReference type="EC" id="2.7.1.144"/>
    </reaction>
</comment>
<name>A0ABS4FR84_9BACL</name>
<dbReference type="NCBIfam" id="TIGR03168">
    <property type="entry name" value="1-PFK"/>
    <property type="match status" value="1"/>
</dbReference>
<sequence length="314" mass="33664">MKKTIITVTLNPALDKTVNVNKMVVGGLNRVADVRVDAGGKGINVAKVLQSFGEEVVTTGFVGGHTGAVLLHEMETLHIKNSFVTIHQETRTNLKIVDQSTKETTEVNEAGGEVQSSELKAFYELFDQLLQDAAVLVLAGSLSPGLSVDIYEQLLQMAHAQGVLSILDAEGESFLHGLKAHPTVIKPNIHELEGLLNRQLPTDSEIVNACQELIDTYKLDAVIVSMGKDGSIFVNKTETLRVTPFPIEPKSTVGAGDSMVAAIASSLVHERSFEEMARYACAAGTVTASKSGTDVATVQEVEQKLEQVGITRLS</sequence>
<evidence type="ECO:0000313" key="10">
    <source>
        <dbReference type="EMBL" id="MBP1905065.1"/>
    </source>
</evidence>
<keyword evidence="4 8" id="KW-0418">Kinase</keyword>
<comment type="function">
    <text evidence="8">Catalyzes the ATP-dependent phosphorylation of fructose-l-phosphate to fructose-l,6-bisphosphate.</text>
</comment>
<reference evidence="10 11" key="1">
    <citation type="submission" date="2021-03" db="EMBL/GenBank/DDBJ databases">
        <title>Genomic Encyclopedia of Type Strains, Phase IV (KMG-IV): sequencing the most valuable type-strain genomes for metagenomic binning, comparative biology and taxonomic classification.</title>
        <authorList>
            <person name="Goeker M."/>
        </authorList>
    </citation>
    <scope>NUCLEOTIDE SEQUENCE [LARGE SCALE GENOMIC DNA]</scope>
    <source>
        <strain evidence="10 11">DSM 14349</strain>
    </source>
</reference>
<dbReference type="PROSITE" id="PS00583">
    <property type="entry name" value="PFKB_KINASES_1"/>
    <property type="match status" value="1"/>
</dbReference>
<feature type="domain" description="Carbohydrate kinase PfkB" evidence="9">
    <location>
        <begin position="10"/>
        <end position="294"/>
    </location>
</feature>
<comment type="catalytic activity">
    <reaction evidence="6 8">
        <text>beta-D-fructose 1-phosphate + ATP = beta-D-fructose 1,6-bisphosphate + ADP + H(+)</text>
        <dbReference type="Rhea" id="RHEA:14213"/>
        <dbReference type="ChEBI" id="CHEBI:15378"/>
        <dbReference type="ChEBI" id="CHEBI:30616"/>
        <dbReference type="ChEBI" id="CHEBI:32966"/>
        <dbReference type="ChEBI" id="CHEBI:138881"/>
        <dbReference type="ChEBI" id="CHEBI:456216"/>
        <dbReference type="EC" id="2.7.1.56"/>
    </reaction>
</comment>
<evidence type="ECO:0000256" key="6">
    <source>
        <dbReference type="ARBA" id="ARBA00047745"/>
    </source>
</evidence>
<comment type="caution">
    <text evidence="10">The sequence shown here is derived from an EMBL/GenBank/DDBJ whole genome shotgun (WGS) entry which is preliminary data.</text>
</comment>
<keyword evidence="2 7" id="KW-0808">Transferase</keyword>
<dbReference type="CDD" id="cd01164">
    <property type="entry name" value="FruK_PfkB_like"/>
    <property type="match status" value="1"/>
</dbReference>
<dbReference type="EC" id="2.7.1.144" evidence="7"/>
<proteinExistence type="inferred from homology"/>
<evidence type="ECO:0000313" key="11">
    <source>
        <dbReference type="Proteomes" id="UP001519272"/>
    </source>
</evidence>
<dbReference type="SUPFAM" id="SSF53613">
    <property type="entry name" value="Ribokinase-like"/>
    <property type="match status" value="1"/>
</dbReference>
<dbReference type="Proteomes" id="UP001519272">
    <property type="component" value="Unassembled WGS sequence"/>
</dbReference>
<keyword evidence="3 7" id="KW-0547">Nucleotide-binding</keyword>
<dbReference type="NCBIfam" id="TIGR03828">
    <property type="entry name" value="pfkB"/>
    <property type="match status" value="1"/>
</dbReference>
<evidence type="ECO:0000256" key="5">
    <source>
        <dbReference type="ARBA" id="ARBA00022840"/>
    </source>
</evidence>
<evidence type="ECO:0000259" key="9">
    <source>
        <dbReference type="Pfam" id="PF00294"/>
    </source>
</evidence>
<comment type="pathway">
    <text evidence="7">Carbohydrate metabolism; D-tagatose 6-phosphate degradation; D-glyceraldehyde 3-phosphate and glycerone phosphate from D-tagatose 6-phosphate: step 1/2.</text>
</comment>
<comment type="similarity">
    <text evidence="1">Belongs to the carbohydrate kinase pfkB family.</text>
</comment>
<dbReference type="GO" id="GO:0008662">
    <property type="term" value="F:1-phosphofructokinase activity"/>
    <property type="evidence" value="ECO:0007669"/>
    <property type="project" value="UniProtKB-EC"/>
</dbReference>
<keyword evidence="7" id="KW-0423">Lactose metabolism</keyword>
<dbReference type="PANTHER" id="PTHR46566">
    <property type="entry name" value="1-PHOSPHOFRUCTOKINASE-RELATED"/>
    <property type="match status" value="1"/>
</dbReference>
<comment type="similarity">
    <text evidence="7">Belongs to the carbohydrate kinase PfkB family. LacC subfamily.</text>
</comment>
<dbReference type="PROSITE" id="PS00584">
    <property type="entry name" value="PFKB_KINASES_2"/>
    <property type="match status" value="1"/>
</dbReference>
<dbReference type="InterPro" id="IPR002173">
    <property type="entry name" value="Carboh/pur_kinase_PfkB_CS"/>
</dbReference>
<organism evidence="10 11">
    <name type="scientific">Paenibacillus turicensis</name>
    <dbReference type="NCBI Taxonomy" id="160487"/>
    <lineage>
        <taxon>Bacteria</taxon>
        <taxon>Bacillati</taxon>
        <taxon>Bacillota</taxon>
        <taxon>Bacilli</taxon>
        <taxon>Bacillales</taxon>
        <taxon>Paenibacillaceae</taxon>
        <taxon>Paenibacillus</taxon>
    </lineage>
</organism>
<dbReference type="InterPro" id="IPR011611">
    <property type="entry name" value="PfkB_dom"/>
</dbReference>
<evidence type="ECO:0000256" key="4">
    <source>
        <dbReference type="ARBA" id="ARBA00022777"/>
    </source>
</evidence>
<dbReference type="PIRSF" id="PIRSF000535">
    <property type="entry name" value="1PFK/6PFK/LacC"/>
    <property type="match status" value="1"/>
</dbReference>
<dbReference type="PANTHER" id="PTHR46566:SF2">
    <property type="entry name" value="ATP-DEPENDENT 6-PHOSPHOFRUCTOKINASE ISOZYME 2"/>
    <property type="match status" value="1"/>
</dbReference>
<evidence type="ECO:0000256" key="7">
    <source>
        <dbReference type="PIRNR" id="PIRNR000535"/>
    </source>
</evidence>